<dbReference type="RefSeq" id="WP_213122788.1">
    <property type="nucleotide sequence ID" value="NZ_JAGYPG010000001.1"/>
</dbReference>
<dbReference type="Proteomes" id="UP000681414">
    <property type="component" value="Unassembled WGS sequence"/>
</dbReference>
<evidence type="ECO:0000313" key="2">
    <source>
        <dbReference type="Proteomes" id="UP000681414"/>
    </source>
</evidence>
<evidence type="ECO:0000313" key="1">
    <source>
        <dbReference type="EMBL" id="MBS4193485.1"/>
    </source>
</evidence>
<comment type="caution">
    <text evidence="1">The sequence shown here is derived from an EMBL/GenBank/DDBJ whole genome shotgun (WGS) entry which is preliminary data.</text>
</comment>
<dbReference type="AlphaFoldDB" id="A0A942T9C1"/>
<protein>
    <submittedName>
        <fullName evidence="1">Uncharacterized protein</fullName>
    </submittedName>
</protein>
<dbReference type="EMBL" id="JAGYPG010000001">
    <property type="protein sequence ID" value="MBS4193485.1"/>
    <property type="molecule type" value="Genomic_DNA"/>
</dbReference>
<organism evidence="1 2">
    <name type="scientific">Lederbergia citri</name>
    <dbReference type="NCBI Taxonomy" id="2833580"/>
    <lineage>
        <taxon>Bacteria</taxon>
        <taxon>Bacillati</taxon>
        <taxon>Bacillota</taxon>
        <taxon>Bacilli</taxon>
        <taxon>Bacillales</taxon>
        <taxon>Bacillaceae</taxon>
        <taxon>Lederbergia</taxon>
    </lineage>
</organism>
<keyword evidence="2" id="KW-1185">Reference proteome</keyword>
<name>A0A942T9C1_9BACI</name>
<proteinExistence type="predicted"/>
<sequence>MKTTKTTENVALLTKLKARHAVKYSKDFPNRKPNILDIYANVDDVTIKRAPANTLEGFANRLITDAERAEQEAIRANPPVFCKGYVERADYSITSLYSDYKDKIEDSTLLFMLRLQIFGVEAWNTLDQLVTWDDYRVERKKWRSCKYMFCLNVYPIDKTNFKDMPAKRNDSRFCCDECRTAARDADRRYKETGSYLPESYYVPRLTESVGDDIRKYEYAAEAKTIQRNINANRPVRRAVIKEVKPKHGAVITYKSIEEAEKAYADSDRAGRIKIN</sequence>
<reference evidence="1 2" key="1">
    <citation type="submission" date="2021-05" db="EMBL/GenBank/DDBJ databases">
        <title>Novel Bacillus species.</title>
        <authorList>
            <person name="Liu G."/>
        </authorList>
    </citation>
    <scope>NUCLEOTIDE SEQUENCE [LARGE SCALE GENOMIC DNA]</scope>
    <source>
        <strain evidence="2">FJAT-49780</strain>
    </source>
</reference>
<accession>A0A942T9C1</accession>
<gene>
    <name evidence="1" type="ORF">KHA97_00185</name>
</gene>